<dbReference type="Proteomes" id="UP000002033">
    <property type="component" value="Chromosome"/>
</dbReference>
<dbReference type="OrthoDB" id="7933383at2"/>
<dbReference type="RefSeq" id="WP_013217383.1">
    <property type="nucleotide sequence ID" value="NC_014313.1"/>
</dbReference>
<dbReference type="EMBL" id="CP002083">
    <property type="protein sequence ID" value="ADJ25224.1"/>
    <property type="molecule type" value="Genomic_DNA"/>
</dbReference>
<name>D8JXP3_HYPDA</name>
<keyword evidence="2" id="KW-1185">Reference proteome</keyword>
<sequence length="72" mass="8304">MIEWANRELSTLEGQLAFWKSGVARLVNGPYEDDTITRSVIDALEKHVADWRDLMARHDIPVQQNLSSDKEH</sequence>
<dbReference type="KEGG" id="hdn:Hden_3432"/>
<dbReference type="HOGENOM" id="CLU_2716934_0_0_5"/>
<accession>D8JXP3</accession>
<proteinExistence type="predicted"/>
<evidence type="ECO:0000313" key="1">
    <source>
        <dbReference type="EMBL" id="ADJ25224.1"/>
    </source>
</evidence>
<reference evidence="2" key="1">
    <citation type="journal article" date="2011" name="J. Bacteriol.">
        <title>Genome sequences of eight morphologically diverse alphaproteobacteria.</title>
        <authorList>
            <consortium name="US DOE Joint Genome Institute"/>
            <person name="Brown P.J."/>
            <person name="Kysela D.T."/>
            <person name="Buechlein A."/>
            <person name="Hemmerich C."/>
            <person name="Brun Y.V."/>
        </authorList>
    </citation>
    <scope>NUCLEOTIDE SEQUENCE [LARGE SCALE GENOMIC DNA]</scope>
    <source>
        <strain evidence="2">ATCC 51888 / DSM 1869 / NCIB 11706 / TK 0415</strain>
    </source>
</reference>
<protein>
    <submittedName>
        <fullName evidence="1">Uncharacterized protein</fullName>
    </submittedName>
</protein>
<evidence type="ECO:0000313" key="2">
    <source>
        <dbReference type="Proteomes" id="UP000002033"/>
    </source>
</evidence>
<gene>
    <name evidence="1" type="ordered locus">Hden_3432</name>
</gene>
<dbReference type="AlphaFoldDB" id="D8JXP3"/>
<organism evidence="1 2">
    <name type="scientific">Hyphomicrobium denitrificans (strain ATCC 51888 / DSM 1869 / NCIMB 11706 / TK 0415)</name>
    <dbReference type="NCBI Taxonomy" id="582899"/>
    <lineage>
        <taxon>Bacteria</taxon>
        <taxon>Pseudomonadati</taxon>
        <taxon>Pseudomonadota</taxon>
        <taxon>Alphaproteobacteria</taxon>
        <taxon>Hyphomicrobiales</taxon>
        <taxon>Hyphomicrobiaceae</taxon>
        <taxon>Hyphomicrobium</taxon>
    </lineage>
</organism>